<reference evidence="1 2" key="1">
    <citation type="submission" date="2023-02" db="EMBL/GenBank/DDBJ databases">
        <title>Encephalitozoon hellem ATCC 50451 complete genome.</title>
        <authorList>
            <person name="Mascarenhas dos Santos A.C."/>
            <person name="Julian A.T."/>
            <person name="Pombert J.-F."/>
        </authorList>
    </citation>
    <scope>NUCLEOTIDE SEQUENCE [LARGE SCALE GENOMIC DNA]</scope>
    <source>
        <strain evidence="1 2">ATCC 50451</strain>
    </source>
</reference>
<protein>
    <submittedName>
        <fullName evidence="1">Uncharacterized protein</fullName>
    </submittedName>
</protein>
<sequence length="102" mass="11751">MFLLVAFYHQGPELSSICEVLSQSGHENKGISKTLYLFNIYQSERFISHLEHEDHRSPHIISAFKRLILSNGSNGWIVSLPMSWSASFLTTSLWCKVRILRL</sequence>
<evidence type="ECO:0000313" key="1">
    <source>
        <dbReference type="EMBL" id="WEL38048.1"/>
    </source>
</evidence>
<organism evidence="1 2">
    <name type="scientific">Encephalitozoon hellem</name>
    <name type="common">Microsporidian parasite</name>
    <dbReference type="NCBI Taxonomy" id="27973"/>
    <lineage>
        <taxon>Eukaryota</taxon>
        <taxon>Fungi</taxon>
        <taxon>Fungi incertae sedis</taxon>
        <taxon>Microsporidia</taxon>
        <taxon>Unikaryonidae</taxon>
        <taxon>Encephalitozoon</taxon>
    </lineage>
</organism>
<gene>
    <name evidence="1" type="ORF">PFJ87_02g00860</name>
</gene>
<dbReference type="Proteomes" id="UP001217963">
    <property type="component" value="Chromosome II"/>
</dbReference>
<evidence type="ECO:0000313" key="2">
    <source>
        <dbReference type="Proteomes" id="UP001217963"/>
    </source>
</evidence>
<keyword evidence="2" id="KW-1185">Reference proteome</keyword>
<name>A0ABY8CGR2_ENCHE</name>
<dbReference type="EMBL" id="CP119063">
    <property type="protein sequence ID" value="WEL38048.1"/>
    <property type="molecule type" value="Genomic_DNA"/>
</dbReference>
<accession>A0ABY8CGR2</accession>
<proteinExistence type="predicted"/>